<gene>
    <name evidence="1" type="ORF">ZHD862_LOCUS38783</name>
</gene>
<dbReference type="AlphaFoldDB" id="A0A815VAI3"/>
<name>A0A815VAI3_9BILA</name>
<proteinExistence type="predicted"/>
<reference evidence="1" key="1">
    <citation type="submission" date="2021-02" db="EMBL/GenBank/DDBJ databases">
        <authorList>
            <person name="Nowell W R."/>
        </authorList>
    </citation>
    <scope>NUCLEOTIDE SEQUENCE</scope>
</reference>
<dbReference type="EMBL" id="CAJNOT010010937">
    <property type="protein sequence ID" value="CAF1532266.1"/>
    <property type="molecule type" value="Genomic_DNA"/>
</dbReference>
<sequence>MKVAGSGTDDVGTFTIDGIYSSKTHRIGLTKTYQRGTGNPSENLGHRVIIQLTWNAQNNQFKGK</sequence>
<accession>A0A815VAI3</accession>
<comment type="caution">
    <text evidence="1">The sequence shown here is derived from an EMBL/GenBank/DDBJ whole genome shotgun (WGS) entry which is preliminary data.</text>
</comment>
<organism evidence="1 2">
    <name type="scientific">Rotaria sordida</name>
    <dbReference type="NCBI Taxonomy" id="392033"/>
    <lineage>
        <taxon>Eukaryota</taxon>
        <taxon>Metazoa</taxon>
        <taxon>Spiralia</taxon>
        <taxon>Gnathifera</taxon>
        <taxon>Rotifera</taxon>
        <taxon>Eurotatoria</taxon>
        <taxon>Bdelloidea</taxon>
        <taxon>Philodinida</taxon>
        <taxon>Philodinidae</taxon>
        <taxon>Rotaria</taxon>
    </lineage>
</organism>
<protein>
    <submittedName>
        <fullName evidence="1">Uncharacterized protein</fullName>
    </submittedName>
</protein>
<dbReference type="Proteomes" id="UP000663864">
    <property type="component" value="Unassembled WGS sequence"/>
</dbReference>
<evidence type="ECO:0000313" key="1">
    <source>
        <dbReference type="EMBL" id="CAF1532266.1"/>
    </source>
</evidence>
<evidence type="ECO:0000313" key="2">
    <source>
        <dbReference type="Proteomes" id="UP000663864"/>
    </source>
</evidence>
<feature type="non-terminal residue" evidence="1">
    <location>
        <position position="64"/>
    </location>
</feature>